<dbReference type="AlphaFoldDB" id="A0A4Y7KEQ7"/>
<gene>
    <name evidence="1" type="ORF">C5167_034974</name>
</gene>
<dbReference type="EMBL" id="CM010721">
    <property type="protein sequence ID" value="RZC71853.1"/>
    <property type="molecule type" value="Genomic_DNA"/>
</dbReference>
<name>A0A4Y7KEQ7_PAPSO</name>
<keyword evidence="2" id="KW-1185">Reference proteome</keyword>
<dbReference type="Proteomes" id="UP000316621">
    <property type="component" value="Chromosome 7"/>
</dbReference>
<proteinExistence type="predicted"/>
<sequence length="193" mass="22092">MQMERLHQGVLEKHCVPGQPIKSDEGRVVAFHLADEVFRLLPNPPYYTILPCGKKIAVFVYHQIQVLGGCLCYIHKVRYDTINVWSFKKNNDTNGLGVNEKEEDSSNWSLAATVHIQRDNLAQFFDLTKSEEILYWDDKKTALSYNPKTASMKELLNDGTTGLEVFETIRHESSFVSLKALGEENVKLFDRIN</sequence>
<dbReference type="OMA" id="TINVWSF"/>
<dbReference type="Gramene" id="RZC71853">
    <property type="protein sequence ID" value="RZC71853"/>
    <property type="gene ID" value="C5167_034974"/>
</dbReference>
<protein>
    <submittedName>
        <fullName evidence="1">Uncharacterized protein</fullName>
    </submittedName>
</protein>
<reference evidence="1 2" key="1">
    <citation type="journal article" date="2018" name="Science">
        <title>The opium poppy genome and morphinan production.</title>
        <authorList>
            <person name="Guo L."/>
            <person name="Winzer T."/>
            <person name="Yang X."/>
            <person name="Li Y."/>
            <person name="Ning Z."/>
            <person name="He Z."/>
            <person name="Teodor R."/>
            <person name="Lu Y."/>
            <person name="Bowser T.A."/>
            <person name="Graham I.A."/>
            <person name="Ye K."/>
        </authorList>
    </citation>
    <scope>NUCLEOTIDE SEQUENCE [LARGE SCALE GENOMIC DNA]</scope>
    <source>
        <strain evidence="2">cv. HN1</strain>
        <tissue evidence="1">Leaves</tissue>
    </source>
</reference>
<evidence type="ECO:0000313" key="1">
    <source>
        <dbReference type="EMBL" id="RZC71853.1"/>
    </source>
</evidence>
<evidence type="ECO:0000313" key="2">
    <source>
        <dbReference type="Proteomes" id="UP000316621"/>
    </source>
</evidence>
<organism evidence="1 2">
    <name type="scientific">Papaver somniferum</name>
    <name type="common">Opium poppy</name>
    <dbReference type="NCBI Taxonomy" id="3469"/>
    <lineage>
        <taxon>Eukaryota</taxon>
        <taxon>Viridiplantae</taxon>
        <taxon>Streptophyta</taxon>
        <taxon>Embryophyta</taxon>
        <taxon>Tracheophyta</taxon>
        <taxon>Spermatophyta</taxon>
        <taxon>Magnoliopsida</taxon>
        <taxon>Ranunculales</taxon>
        <taxon>Papaveraceae</taxon>
        <taxon>Papaveroideae</taxon>
        <taxon>Papaver</taxon>
    </lineage>
</organism>
<accession>A0A4Y7KEQ7</accession>